<dbReference type="HAMAP" id="MF_02238">
    <property type="entry name" value="DSD"/>
    <property type="match status" value="1"/>
</dbReference>
<dbReference type="InterPro" id="IPR037523">
    <property type="entry name" value="VOC_core"/>
</dbReference>
<dbReference type="Gene3D" id="3.10.180.10">
    <property type="entry name" value="2,3-Dihydroxybiphenyl 1,2-Dioxygenase, domain 1"/>
    <property type="match status" value="2"/>
</dbReference>
<dbReference type="InterPro" id="IPR004360">
    <property type="entry name" value="Glyas_Fos-R_dOase_dom"/>
</dbReference>
<keyword evidence="5" id="KW-0560">Oxidoreductase</keyword>
<evidence type="ECO:0000313" key="7">
    <source>
        <dbReference type="Proteomes" id="UP000594967"/>
    </source>
</evidence>
<evidence type="ECO:0000313" key="5">
    <source>
        <dbReference type="EMBL" id="SQI40411.1"/>
    </source>
</evidence>
<protein>
    <recommendedName>
        <fullName evidence="2">3-dehydroshikimate dehydratase</fullName>
        <shortName evidence="2">DSD</shortName>
        <ecNumber evidence="2">4.2.1.118</ecNumber>
    </recommendedName>
</protein>
<dbReference type="AlphaFoldDB" id="A0A2X4UNT7"/>
<dbReference type="InterPro" id="IPR036237">
    <property type="entry name" value="Xyl_isomerase-like_sf"/>
</dbReference>
<keyword evidence="5" id="KW-0670">Pyruvate</keyword>
<dbReference type="InterPro" id="IPR013022">
    <property type="entry name" value="Xyl_isomerase-like_TIM-brl"/>
</dbReference>
<dbReference type="GO" id="GO:0046279">
    <property type="term" value="P:3,4-dihydroxybenzoate biosynthetic process"/>
    <property type="evidence" value="ECO:0007669"/>
    <property type="project" value="UniProtKB-UniRule"/>
</dbReference>
<keyword evidence="1 2" id="KW-0479">Metal-binding</keyword>
<organism evidence="5 6">
    <name type="scientific">Serratia plymuthica</name>
    <dbReference type="NCBI Taxonomy" id="82996"/>
    <lineage>
        <taxon>Bacteria</taxon>
        <taxon>Pseudomonadati</taxon>
        <taxon>Pseudomonadota</taxon>
        <taxon>Gammaproteobacteria</taxon>
        <taxon>Enterobacterales</taxon>
        <taxon>Yersiniaceae</taxon>
        <taxon>Serratia</taxon>
    </lineage>
</organism>
<dbReference type="InterPro" id="IPR029068">
    <property type="entry name" value="Glyas_Bleomycin-R_OHBP_Dase"/>
</dbReference>
<dbReference type="PANTHER" id="PTHR12110">
    <property type="entry name" value="HYDROXYPYRUVATE ISOMERASE"/>
    <property type="match status" value="1"/>
</dbReference>
<dbReference type="InterPro" id="IPR050312">
    <property type="entry name" value="IolE/XylAMocC-like"/>
</dbReference>
<feature type="binding site" evidence="2">
    <location>
        <position position="191"/>
    </location>
    <ligand>
        <name>a divalent metal cation</name>
        <dbReference type="ChEBI" id="CHEBI:60240"/>
        <note>catalytic</note>
    </ligand>
</feature>
<dbReference type="EMBL" id="LS483469">
    <property type="protein sequence ID" value="SQI40411.1"/>
    <property type="molecule type" value="Genomic_DNA"/>
</dbReference>
<evidence type="ECO:0000259" key="3">
    <source>
        <dbReference type="PROSITE" id="PS51819"/>
    </source>
</evidence>
<dbReference type="EC" id="4.2.1.118" evidence="2"/>
<sequence length="624" mass="69600">MFRSIATVSIAGTLPEKLEAIAAAGFDGVEIFENDLLYYPGKPADIRRLAQDLGLAITLFQPFRDFEGGPRDRLAANLERVRRKFALMQELGCDRMLLCSNVAPDCSADIDLQIEDLGRLANLAQQQGIVVGYEALAWGRHVNRYRQAWERVRAVDSPALGLVLDSFHILALGDNLDQLDDIPAEKISFLQLADAPLMNMEVIEWSRHFRCFPGQGELPLVEFARRLVEKGYAGPWSLEIFNDGFRATPSAPTAQDGLRSLLYLEEQVAATQPLTPDLFRSAPLPESQQIEFIEFAVNRQEAESLAGWLQQIGFSLRGEHRSKAVTLYQNGAVRIILNQQNDSFADDYRERHGASLCAVAWRVADPSALLQRAHDFGYPVYQGQVGPNEHRIPALCAPDGSLIYLVETPVNGGEAAIYQDDFHLRERPSRCVFELEGIDHLAVAMPESALKNWVMFLRCVPGFEPDGEQLLPDPYGLVHSRVMHSRCNGIRLPLNVSQSSATLSARTVETYHGAGLQHVAFTTGDIFQAVEQAKAKGMRLLTIADNYYEDLAARFDLDDAFIARLAQHHILYDRDAQGGELLHVYSQPFAEGRFFFELLQRLGGYAQYGAVNGAARLAAMRQLR</sequence>
<evidence type="ECO:0000256" key="1">
    <source>
        <dbReference type="ARBA" id="ARBA00022723"/>
    </source>
</evidence>
<keyword evidence="5" id="KW-0223">Dioxygenase</keyword>
<feature type="domain" description="VOC" evidence="3">
    <location>
        <begin position="289"/>
        <end position="408"/>
    </location>
</feature>
<dbReference type="SUPFAM" id="SSF54593">
    <property type="entry name" value="Glyoxalase/Bleomycin resistance protein/Dihydroxybiphenyl dioxygenase"/>
    <property type="match status" value="1"/>
</dbReference>
<dbReference type="PANTHER" id="PTHR12110:SF21">
    <property type="entry name" value="XYLOSE ISOMERASE-LIKE TIM BARREL DOMAIN-CONTAINING PROTEIN"/>
    <property type="match status" value="1"/>
</dbReference>
<name>A0A2X4UNT7_SERPL</name>
<dbReference type="Proteomes" id="UP000248897">
    <property type="component" value="Chromosome 1"/>
</dbReference>
<comment type="cofactor">
    <cofactor evidence="2">
        <name>a divalent metal cation</name>
        <dbReference type="ChEBI" id="CHEBI:60240"/>
    </cofactor>
</comment>
<evidence type="ECO:0000313" key="6">
    <source>
        <dbReference type="Proteomes" id="UP000248897"/>
    </source>
</evidence>
<dbReference type="RefSeq" id="WP_063199554.1">
    <property type="nucleotide sequence ID" value="NZ_CAMITG010000002.1"/>
</dbReference>
<keyword evidence="7" id="KW-1185">Reference proteome</keyword>
<dbReference type="SUPFAM" id="SSF51658">
    <property type="entry name" value="Xylose isomerase-like"/>
    <property type="match status" value="1"/>
</dbReference>
<feature type="binding site" evidence="2">
    <location>
        <position position="165"/>
    </location>
    <ligand>
        <name>a divalent metal cation</name>
        <dbReference type="ChEBI" id="CHEBI:60240"/>
        <note>catalytic</note>
    </ligand>
</feature>
<dbReference type="EMBL" id="CP065673">
    <property type="protein sequence ID" value="QPS20771.1"/>
    <property type="molecule type" value="Genomic_DNA"/>
</dbReference>
<dbReference type="InterPro" id="IPR043700">
    <property type="entry name" value="DSD"/>
</dbReference>
<dbReference type="Pfam" id="PF00903">
    <property type="entry name" value="Glyoxalase"/>
    <property type="match status" value="1"/>
</dbReference>
<dbReference type="GO" id="GO:0046872">
    <property type="term" value="F:metal ion binding"/>
    <property type="evidence" value="ECO:0007669"/>
    <property type="project" value="UniProtKB-UniRule"/>
</dbReference>
<evidence type="ECO:0000256" key="2">
    <source>
        <dbReference type="HAMAP-Rule" id="MF_02238"/>
    </source>
</evidence>
<dbReference type="Proteomes" id="UP000594967">
    <property type="component" value="Chromosome"/>
</dbReference>
<dbReference type="Pfam" id="PF01261">
    <property type="entry name" value="AP_endonuc_2"/>
    <property type="match status" value="1"/>
</dbReference>
<dbReference type="PROSITE" id="PS51819">
    <property type="entry name" value="VOC"/>
    <property type="match status" value="2"/>
</dbReference>
<dbReference type="GO" id="GO:0046565">
    <property type="term" value="F:3-dehydroshikimate dehydratase activity"/>
    <property type="evidence" value="ECO:0007669"/>
    <property type="project" value="UniProtKB-UniRule"/>
</dbReference>
<reference evidence="4 7" key="2">
    <citation type="submission" date="2020-12" db="EMBL/GenBank/DDBJ databases">
        <title>FDA dAtabase for Regulatory Grade micrObial Sequences (FDA-ARGOS): Supporting development and validation of Infectious Disease Dx tests.</title>
        <authorList>
            <person name="Sproer C."/>
            <person name="Gronow S."/>
            <person name="Severitt S."/>
            <person name="Schroder I."/>
            <person name="Tallon L."/>
            <person name="Sadzewicz L."/>
            <person name="Zhao X."/>
            <person name="Boylan J."/>
            <person name="Ott S."/>
            <person name="Bowen H."/>
            <person name="Vavikolanu K."/>
            <person name="Mehta A."/>
            <person name="Aluvathingal J."/>
            <person name="Nadendla S."/>
            <person name="Lowell S."/>
            <person name="Myers T."/>
            <person name="Yan Y."/>
            <person name="Sichtig H."/>
        </authorList>
    </citation>
    <scope>NUCLEOTIDE SEQUENCE [LARGE SCALE GENOMIC DNA]</scope>
    <source>
        <strain evidence="4 7">FDAARGOS_907</strain>
    </source>
</reference>
<keyword evidence="4" id="KW-0413">Isomerase</keyword>
<feature type="binding site" evidence="2">
    <location>
        <position position="597"/>
    </location>
    <ligand>
        <name>Mg(2+)</name>
        <dbReference type="ChEBI" id="CHEBI:18420"/>
    </ligand>
</feature>
<dbReference type="UniPathway" id="UPA00088"/>
<dbReference type="GO" id="GO:0051213">
    <property type="term" value="F:dioxygenase activity"/>
    <property type="evidence" value="ECO:0007669"/>
    <property type="project" value="UniProtKB-KW"/>
</dbReference>
<feature type="binding site" evidence="2">
    <location>
        <position position="134"/>
    </location>
    <ligand>
        <name>a divalent metal cation</name>
        <dbReference type="ChEBI" id="CHEBI:60240"/>
        <note>catalytic</note>
    </ligand>
</feature>
<dbReference type="CDD" id="cd08342">
    <property type="entry name" value="HPPD_N_like"/>
    <property type="match status" value="1"/>
</dbReference>
<comment type="function">
    <text evidence="2">Catalyzes the conversion of 3-dehydroshikimate to protocatechuate (3,4-dihydroxybenzoate), a common intermediate of quinate and shikimate degradation pathways.</text>
</comment>
<dbReference type="InterPro" id="IPR041736">
    <property type="entry name" value="4OHPhenylPyrv_dOase_N"/>
</dbReference>
<keyword evidence="2" id="KW-0456">Lyase</keyword>
<dbReference type="STRING" id="82996.ADP72_23585"/>
<feature type="binding site" evidence="2">
    <location>
        <position position="239"/>
    </location>
    <ligand>
        <name>a divalent metal cation</name>
        <dbReference type="ChEBI" id="CHEBI:60240"/>
        <note>catalytic</note>
    </ligand>
</feature>
<dbReference type="Pfam" id="PF14696">
    <property type="entry name" value="Glyoxalase_5"/>
    <property type="match status" value="1"/>
</dbReference>
<comment type="catalytic activity">
    <reaction evidence="2">
        <text>3-dehydroshikimate = 3,4-dihydroxybenzoate + H2O</text>
        <dbReference type="Rhea" id="RHEA:24848"/>
        <dbReference type="ChEBI" id="CHEBI:15377"/>
        <dbReference type="ChEBI" id="CHEBI:16630"/>
        <dbReference type="ChEBI" id="CHEBI:36241"/>
        <dbReference type="EC" id="4.2.1.118"/>
    </reaction>
</comment>
<comment type="similarity">
    <text evidence="2">Belongs to the bacterial two-domain DSD family.</text>
</comment>
<reference evidence="5 6" key="1">
    <citation type="submission" date="2018-06" db="EMBL/GenBank/DDBJ databases">
        <authorList>
            <consortium name="Pathogen Informatics"/>
            <person name="Doyle S."/>
        </authorList>
    </citation>
    <scope>NUCLEOTIDE SEQUENCE [LARGE SCALE GENOMIC DNA]</scope>
    <source>
        <strain evidence="5 6">NCTC12961</strain>
    </source>
</reference>
<feature type="domain" description="VOC" evidence="3">
    <location>
        <begin position="437"/>
        <end position="567"/>
    </location>
</feature>
<feature type="binding site" evidence="2">
    <location>
        <position position="518"/>
    </location>
    <ligand>
        <name>Mg(2+)</name>
        <dbReference type="ChEBI" id="CHEBI:18420"/>
    </ligand>
</feature>
<feature type="binding site" evidence="2">
    <location>
        <position position="440"/>
    </location>
    <ligand>
        <name>Mg(2+)</name>
        <dbReference type="ChEBI" id="CHEBI:18420"/>
    </ligand>
</feature>
<dbReference type="Gene3D" id="3.20.20.150">
    <property type="entry name" value="Divalent-metal-dependent TIM barrel enzymes"/>
    <property type="match status" value="1"/>
</dbReference>
<dbReference type="GO" id="GO:0016853">
    <property type="term" value="F:isomerase activity"/>
    <property type="evidence" value="ECO:0007669"/>
    <property type="project" value="UniProtKB-KW"/>
</dbReference>
<comment type="pathway">
    <text evidence="2">Aromatic compound metabolism; 3,4-dihydroxybenzoate biosynthesis.</text>
</comment>
<evidence type="ECO:0000313" key="4">
    <source>
        <dbReference type="EMBL" id="QPS20771.1"/>
    </source>
</evidence>
<proteinExistence type="inferred from homology"/>
<accession>A0A2X4UNT7</accession>
<gene>
    <name evidence="5" type="primary">hpd</name>
    <name evidence="4" type="ORF">I6G64_25025</name>
    <name evidence="5" type="ORF">NCTC12961_03108</name>
</gene>